<dbReference type="RefSeq" id="WP_030533179.1">
    <property type="nucleotide sequence ID" value="NZ_JOIJ01000012.1"/>
</dbReference>
<name>A0A660C418_9PSEU</name>
<dbReference type="Proteomes" id="UP000317303">
    <property type="component" value="Unassembled WGS sequence"/>
</dbReference>
<gene>
    <name evidence="1" type="ORF">JD82_00104</name>
</gene>
<keyword evidence="2" id="KW-1185">Reference proteome</keyword>
<proteinExistence type="predicted"/>
<dbReference type="OrthoDB" id="190895at2"/>
<evidence type="ECO:0000313" key="2">
    <source>
        <dbReference type="Proteomes" id="UP000317303"/>
    </source>
</evidence>
<evidence type="ECO:0000313" key="1">
    <source>
        <dbReference type="EMBL" id="TWH18288.1"/>
    </source>
</evidence>
<dbReference type="EMBL" id="VLJV01000001">
    <property type="protein sequence ID" value="TWH18288.1"/>
    <property type="molecule type" value="Genomic_DNA"/>
</dbReference>
<accession>A0A660C418</accession>
<organism evidence="1 2">
    <name type="scientific">Prauserella rugosa</name>
    <dbReference type="NCBI Taxonomy" id="43354"/>
    <lineage>
        <taxon>Bacteria</taxon>
        <taxon>Bacillati</taxon>
        <taxon>Actinomycetota</taxon>
        <taxon>Actinomycetes</taxon>
        <taxon>Pseudonocardiales</taxon>
        <taxon>Pseudonocardiaceae</taxon>
        <taxon>Prauserella</taxon>
    </lineage>
</organism>
<sequence>MAGESEDAPGREHWQVVAFTLAQKAPTLEVGPRGTLGRLAVRAGVGNTTGDADFDRRYAVRSEDDGFTATVLNKEVRAYLLSTKHAAHLLVTGNDAVTWRAGQLYPDDMEPWADFLADALDRAGLT</sequence>
<dbReference type="AlphaFoldDB" id="A0A660C418"/>
<reference evidence="1 2" key="1">
    <citation type="submission" date="2019-07" db="EMBL/GenBank/DDBJ databases">
        <title>R&amp;d 2014.</title>
        <authorList>
            <person name="Klenk H.-P."/>
        </authorList>
    </citation>
    <scope>NUCLEOTIDE SEQUENCE [LARGE SCALE GENOMIC DNA]</scope>
    <source>
        <strain evidence="1 2">DSM 43194</strain>
    </source>
</reference>
<protein>
    <submittedName>
        <fullName evidence="1">Uncharacterized protein</fullName>
    </submittedName>
</protein>
<comment type="caution">
    <text evidence="1">The sequence shown here is derived from an EMBL/GenBank/DDBJ whole genome shotgun (WGS) entry which is preliminary data.</text>
</comment>